<evidence type="ECO:0000256" key="3">
    <source>
        <dbReference type="ARBA" id="ARBA00023136"/>
    </source>
</evidence>
<keyword evidence="8" id="KW-1185">Reference proteome</keyword>
<keyword evidence="4 5" id="KW-0604">Photosystem II</keyword>
<dbReference type="RefSeq" id="WP_083626050.1">
    <property type="nucleotide sequence ID" value="NZ_LR734883.1"/>
</dbReference>
<evidence type="ECO:0000256" key="1">
    <source>
        <dbReference type="ARBA" id="ARBA00004170"/>
    </source>
</evidence>
<dbReference type="OrthoDB" id="559598at2"/>
<evidence type="ECO:0000313" key="7">
    <source>
        <dbReference type="EMBL" id="VXD24692.1"/>
    </source>
</evidence>
<dbReference type="GO" id="GO:0009654">
    <property type="term" value="C:photosystem II oxygen evolving complex"/>
    <property type="evidence" value="ECO:0007669"/>
    <property type="project" value="InterPro"/>
</dbReference>
<dbReference type="NCBIfam" id="TIGR03047">
    <property type="entry name" value="PS_II_psb28"/>
    <property type="match status" value="1"/>
</dbReference>
<dbReference type="HAMAP" id="MF_01370">
    <property type="entry name" value="PSII_Psb28"/>
    <property type="match status" value="1"/>
</dbReference>
<dbReference type="InterPro" id="IPR005610">
    <property type="entry name" value="PSII_Psb28_class-1"/>
</dbReference>
<dbReference type="PANTHER" id="PTHR34963:SF2">
    <property type="entry name" value="PHOTOSYSTEM II REACTION CENTER PSB28 PROTEIN, CHLOROPLASTIC"/>
    <property type="match status" value="1"/>
</dbReference>
<keyword evidence="3 5" id="KW-0472">Membrane</keyword>
<evidence type="ECO:0000256" key="5">
    <source>
        <dbReference type="HAMAP-Rule" id="MF_01370"/>
    </source>
</evidence>
<gene>
    <name evidence="7" type="primary">psb</name>
    <name evidence="5" type="synonym">psb28</name>
    <name evidence="7" type="ORF">PL8927_830072</name>
</gene>
<dbReference type="InterPro" id="IPR038676">
    <property type="entry name" value="Psb28_c1_sf"/>
</dbReference>
<evidence type="ECO:0000256" key="2">
    <source>
        <dbReference type="ARBA" id="ARBA00022531"/>
    </source>
</evidence>
<accession>A0A7Z9BYU1</accession>
<dbReference type="AlphaFoldDB" id="A0A7Z9BYU1"/>
<evidence type="ECO:0000256" key="6">
    <source>
        <dbReference type="RuleBase" id="RU003509"/>
    </source>
</evidence>
<keyword evidence="2 5" id="KW-0602">Photosynthesis</keyword>
<comment type="subunit">
    <text evidence="5">Part of the photosystem II complex.</text>
</comment>
<comment type="caution">
    <text evidence="7">The sequence shown here is derived from an EMBL/GenBank/DDBJ whole genome shotgun (WGS) entry which is preliminary data.</text>
</comment>
<dbReference type="EMBL" id="CZCU02000161">
    <property type="protein sequence ID" value="VXD24692.1"/>
    <property type="molecule type" value="Genomic_DNA"/>
</dbReference>
<organism evidence="7 8">
    <name type="scientific">Planktothrix serta PCC 8927</name>
    <dbReference type="NCBI Taxonomy" id="671068"/>
    <lineage>
        <taxon>Bacteria</taxon>
        <taxon>Bacillati</taxon>
        <taxon>Cyanobacteriota</taxon>
        <taxon>Cyanophyceae</taxon>
        <taxon>Oscillatoriophycideae</taxon>
        <taxon>Oscillatoriales</taxon>
        <taxon>Microcoleaceae</taxon>
        <taxon>Planktothrix</taxon>
    </lineage>
</organism>
<dbReference type="GO" id="GO:0031676">
    <property type="term" value="C:plasma membrane-derived thylakoid membrane"/>
    <property type="evidence" value="ECO:0007669"/>
    <property type="project" value="UniProtKB-SubCell"/>
</dbReference>
<dbReference type="PANTHER" id="PTHR34963">
    <property type="match status" value="1"/>
</dbReference>
<dbReference type="GO" id="GO:0015979">
    <property type="term" value="P:photosynthesis"/>
    <property type="evidence" value="ECO:0007669"/>
    <property type="project" value="UniProtKB-UniRule"/>
</dbReference>
<dbReference type="Pfam" id="PF03912">
    <property type="entry name" value="Psb28"/>
    <property type="match status" value="1"/>
</dbReference>
<comment type="subcellular location">
    <subcellularLocation>
        <location evidence="5">Cellular thylakoid membrane</location>
        <topology evidence="5">Peripheral membrane protein</topology>
        <orientation evidence="5">Cytoplasmic side</orientation>
    </subcellularLocation>
    <subcellularLocation>
        <location evidence="1">Membrane</location>
        <topology evidence="1">Peripheral membrane protein</topology>
    </subcellularLocation>
</comment>
<protein>
    <recommendedName>
        <fullName evidence="5 6">Photosystem II reaction center Psb28 protein</fullName>
    </recommendedName>
    <alternativeName>
        <fullName evidence="5">Photosystem II 13 kDa protein</fullName>
    </alternativeName>
    <alternativeName>
        <fullName evidence="5">Photosystem II reaction center W protein</fullName>
    </alternativeName>
</protein>
<name>A0A7Z9BYU1_9CYAN</name>
<sequence length="112" mass="12859">MVAKIQFSKGIDEEAIPDVRLTRSRDGSQGTATFYFQKPKALADDATADITGMYMIDDEGEIITREVKAKFVNGRPTEIEAIHLMRSPEEWERFMRFMERYAEVNGLEFSKS</sequence>
<keyword evidence="5" id="KW-0793">Thylakoid</keyword>
<evidence type="ECO:0000313" key="8">
    <source>
        <dbReference type="Proteomes" id="UP000184550"/>
    </source>
</evidence>
<evidence type="ECO:0000256" key="4">
    <source>
        <dbReference type="ARBA" id="ARBA00023276"/>
    </source>
</evidence>
<dbReference type="Proteomes" id="UP000184550">
    <property type="component" value="Unassembled WGS sequence"/>
</dbReference>
<dbReference type="Gene3D" id="2.40.30.220">
    <property type="entry name" value="Photosystem II Psb28"/>
    <property type="match status" value="1"/>
</dbReference>
<proteinExistence type="inferred from homology"/>
<reference evidence="7" key="1">
    <citation type="submission" date="2019-10" db="EMBL/GenBank/DDBJ databases">
        <authorList>
            <consortium name="Genoscope - CEA"/>
            <person name="William W."/>
        </authorList>
    </citation>
    <scope>NUCLEOTIDE SEQUENCE [LARGE SCALE GENOMIC DNA]</scope>
    <source>
        <strain evidence="7">BBR_PRJEB10992</strain>
    </source>
</reference>
<comment type="similarity">
    <text evidence="5 6">Belongs to the Psb28 family.</text>
</comment>